<protein>
    <submittedName>
        <fullName evidence="15">Phosphatidylinositol 3-kinase regulatory subunit alpha-like isoform X1</fullName>
    </submittedName>
</protein>
<evidence type="ECO:0000313" key="14">
    <source>
        <dbReference type="Proteomes" id="UP000694845"/>
    </source>
</evidence>
<dbReference type="SUPFAM" id="SSF48350">
    <property type="entry name" value="GTPase activation domain, GAP"/>
    <property type="match status" value="1"/>
</dbReference>
<evidence type="ECO:0000256" key="3">
    <source>
        <dbReference type="ARBA" id="ARBA00022723"/>
    </source>
</evidence>
<keyword evidence="7" id="KW-0175">Coiled coil</keyword>
<dbReference type="PROSITE" id="PS50081">
    <property type="entry name" value="ZF_DAG_PE_2"/>
    <property type="match status" value="2"/>
</dbReference>
<feature type="domain" description="Rho-GAP" evidence="13">
    <location>
        <begin position="384"/>
        <end position="573"/>
    </location>
</feature>
<dbReference type="InterPro" id="IPR046349">
    <property type="entry name" value="C1-like_sf"/>
</dbReference>
<dbReference type="InterPro" id="IPR002219">
    <property type="entry name" value="PKC_DAG/PE"/>
</dbReference>
<dbReference type="InterPro" id="IPR013761">
    <property type="entry name" value="SAM/pointed_sf"/>
</dbReference>
<proteinExistence type="predicted"/>
<dbReference type="Proteomes" id="UP000694845">
    <property type="component" value="Unplaced"/>
</dbReference>
<dbReference type="Gene3D" id="3.30.60.20">
    <property type="match status" value="2"/>
</dbReference>
<dbReference type="Pfam" id="PF16454">
    <property type="entry name" value="PI3K_P85_iSH2"/>
    <property type="match status" value="1"/>
</dbReference>
<accession>A0A8B7Y3L3</accession>
<dbReference type="Gene3D" id="2.30.30.40">
    <property type="entry name" value="SH3 Domains"/>
    <property type="match status" value="1"/>
</dbReference>
<dbReference type="KEGG" id="aplc:110977729"/>
<evidence type="ECO:0000256" key="1">
    <source>
        <dbReference type="ARBA" id="ARBA00022443"/>
    </source>
</evidence>
<dbReference type="InterPro" id="IPR001660">
    <property type="entry name" value="SAM"/>
</dbReference>
<dbReference type="FunFam" id="3.30.505.10:FF:000006">
    <property type="entry name" value="Phosphatidylinositol 3-kinase regulatory subunit alpha"/>
    <property type="match status" value="1"/>
</dbReference>
<name>A0A8B7Y3L3_ACAPL</name>
<dbReference type="Gene3D" id="1.10.150.50">
    <property type="entry name" value="Transcription Factor, Ets-1"/>
    <property type="match status" value="1"/>
</dbReference>
<dbReference type="SMART" id="SM00324">
    <property type="entry name" value="RhoGAP"/>
    <property type="match status" value="1"/>
</dbReference>
<dbReference type="Gene3D" id="1.10.287.1490">
    <property type="match status" value="1"/>
</dbReference>
<dbReference type="InterPro" id="IPR000980">
    <property type="entry name" value="SH2"/>
</dbReference>
<evidence type="ECO:0000256" key="4">
    <source>
        <dbReference type="ARBA" id="ARBA00022833"/>
    </source>
</evidence>
<dbReference type="InterPro" id="IPR001452">
    <property type="entry name" value="SH3_domain"/>
</dbReference>
<dbReference type="SUPFAM" id="SSF50044">
    <property type="entry name" value="SH3-domain"/>
    <property type="match status" value="1"/>
</dbReference>
<dbReference type="PRINTS" id="PR00678">
    <property type="entry name" value="PI3KINASEP85"/>
</dbReference>
<dbReference type="SMART" id="SM00252">
    <property type="entry name" value="SH2"/>
    <property type="match status" value="2"/>
</dbReference>
<dbReference type="RefSeq" id="XP_022087778.1">
    <property type="nucleotide sequence ID" value="XM_022232086.1"/>
</dbReference>
<dbReference type="PANTHER" id="PTHR46075:SF5">
    <property type="entry name" value="PHOSPHATIDYLINOSITOL 3-KINASE REGULATORY SUBUNIT ALPHA"/>
    <property type="match status" value="1"/>
</dbReference>
<dbReference type="SMART" id="SM00454">
    <property type="entry name" value="SAM"/>
    <property type="match status" value="1"/>
</dbReference>
<feature type="domain" description="SH2" evidence="9">
    <location>
        <begin position="610"/>
        <end position="706"/>
    </location>
</feature>
<dbReference type="InterPro" id="IPR035022">
    <property type="entry name" value="PI3kinase_P85_nSH2"/>
</dbReference>
<keyword evidence="5" id="KW-0727">SH2 domain</keyword>
<keyword evidence="14" id="KW-1185">Reference proteome</keyword>
<evidence type="ECO:0000256" key="8">
    <source>
        <dbReference type="SAM" id="MobiDB-lite"/>
    </source>
</evidence>
<keyword evidence="2" id="KW-0343">GTPase activation</keyword>
<dbReference type="FunFam" id="3.30.505.10:FF:000014">
    <property type="entry name" value="Phosphatidylinositol 3-kinase regulatory subunit alpha"/>
    <property type="match status" value="1"/>
</dbReference>
<evidence type="ECO:0000256" key="5">
    <source>
        <dbReference type="PROSITE-ProRule" id="PRU00191"/>
    </source>
</evidence>
<dbReference type="InterPro" id="IPR051854">
    <property type="entry name" value="Rho-type_GAP"/>
</dbReference>
<dbReference type="PROSITE" id="PS50001">
    <property type="entry name" value="SH2"/>
    <property type="match status" value="2"/>
</dbReference>
<dbReference type="GeneID" id="110977729"/>
<feature type="domain" description="SAM" evidence="12">
    <location>
        <begin position="230"/>
        <end position="293"/>
    </location>
</feature>
<feature type="region of interest" description="Disordered" evidence="8">
    <location>
        <begin position="80"/>
        <end position="130"/>
    </location>
</feature>
<dbReference type="CDD" id="cd20829">
    <property type="entry name" value="C1_PIK3R-like_rpt1"/>
    <property type="match status" value="1"/>
</dbReference>
<dbReference type="CDD" id="cd12923">
    <property type="entry name" value="iSH2_PI3K_IA_R"/>
    <property type="match status" value="1"/>
</dbReference>
<dbReference type="GO" id="GO:0046872">
    <property type="term" value="F:metal ion binding"/>
    <property type="evidence" value="ECO:0007669"/>
    <property type="project" value="UniProtKB-KW"/>
</dbReference>
<dbReference type="PANTHER" id="PTHR46075">
    <property type="entry name" value="CHIMERIN FAMILY MEMBER"/>
    <property type="match status" value="1"/>
</dbReference>
<dbReference type="Pfam" id="PF00130">
    <property type="entry name" value="C1_1"/>
    <property type="match status" value="2"/>
</dbReference>
<dbReference type="Gene3D" id="1.10.555.10">
    <property type="entry name" value="Rho GTPase activation protein"/>
    <property type="match status" value="1"/>
</dbReference>
<dbReference type="CDD" id="cd20830">
    <property type="entry name" value="C1_PIK3R-like_rpt2"/>
    <property type="match status" value="1"/>
</dbReference>
<feature type="region of interest" description="Disordered" evidence="8">
    <location>
        <begin position="572"/>
        <end position="598"/>
    </location>
</feature>
<dbReference type="CDD" id="cd09942">
    <property type="entry name" value="SH2_nSH2_p85_like"/>
    <property type="match status" value="1"/>
</dbReference>
<dbReference type="InterPro" id="IPR036028">
    <property type="entry name" value="SH3-like_dom_sf"/>
</dbReference>
<evidence type="ECO:0000259" key="10">
    <source>
        <dbReference type="PROSITE" id="PS50002"/>
    </source>
</evidence>
<evidence type="ECO:0000256" key="2">
    <source>
        <dbReference type="ARBA" id="ARBA00022468"/>
    </source>
</evidence>
<dbReference type="PROSITE" id="PS50002">
    <property type="entry name" value="SH3"/>
    <property type="match status" value="1"/>
</dbReference>
<dbReference type="PRINTS" id="PR00401">
    <property type="entry name" value="SH2DOMAIN"/>
</dbReference>
<feature type="domain" description="SH2" evidence="9">
    <location>
        <begin position="893"/>
        <end position="989"/>
    </location>
</feature>
<evidence type="ECO:0000256" key="7">
    <source>
        <dbReference type="SAM" id="Coils"/>
    </source>
</evidence>
<feature type="domain" description="Phorbol-ester/DAG-type" evidence="11">
    <location>
        <begin position="160"/>
        <end position="211"/>
    </location>
</feature>
<dbReference type="InterPro" id="IPR032498">
    <property type="entry name" value="PI3K_P85_iSH2"/>
</dbReference>
<dbReference type="AlphaFoldDB" id="A0A8B7Y3L3"/>
<gene>
    <name evidence="15" type="primary">LOC110977729</name>
</gene>
<dbReference type="Gene3D" id="3.30.505.10">
    <property type="entry name" value="SH2 domain"/>
    <property type="match status" value="2"/>
</dbReference>
<dbReference type="SUPFAM" id="SSF55550">
    <property type="entry name" value="SH2 domain"/>
    <property type="match status" value="2"/>
</dbReference>
<evidence type="ECO:0000259" key="11">
    <source>
        <dbReference type="PROSITE" id="PS50081"/>
    </source>
</evidence>
<evidence type="ECO:0000259" key="9">
    <source>
        <dbReference type="PROSITE" id="PS50001"/>
    </source>
</evidence>
<dbReference type="GO" id="GO:0007165">
    <property type="term" value="P:signal transduction"/>
    <property type="evidence" value="ECO:0007669"/>
    <property type="project" value="InterPro"/>
</dbReference>
<feature type="coiled-coil region" evidence="7">
    <location>
        <begin position="725"/>
        <end position="766"/>
    </location>
</feature>
<sequence>MDERVTYVAMYAFEKKAPQDIEMRMGDIMTVVNPTKLPYFQGTREEPKGWLEGVNERTQESGSFPGTFVKYVETRHPPGLNYLQVDPGRQDPRTSPKTSPLLSEKRQHQPKSIHLSASTASHVQSTMAPSPLARKKRLSGLLQAQFERQIRTRSTGSPEGHVLFDKGLVTPMLCQHCNDYIWGSGKIASQCQDCNFVYHKMCGLYAANVECDKQRSGYIQTTRDMPVSKWSIEDVLNWMAVTHLYRYADLFRKHQIDGQQLININQESLDGIGIKDDFNQQCILYTRNELVYAESRQQGHRQELSFQEAVYPAKMHTLREVTFSTLQWCGKCGKFMYGMTHQGLQCAVCYLVCHRTCAATGLPKCEANQRLSSVENVSGSIFGMDLREQFSHPQPAPTVVMKCIEAIESHHGLEQQGLYRLHCSMAEINEVRNQLAANPDAVDLSRVTNVHCLTGVLKCYLRELPNPVIEFEMYDNFMSANLEQKESLRIHTLLECVAHMENHHRTTLAYIMAHLCRICQLSAINNIFPKHLASVFCHMLLRPPHKKIMHVIHNTEAHKRLLATLIEEGDWGVGQNEDDDSPPEPPPRQPSSDYVNSGVMEPRTLEEADWYWGDISKEDVNEKMKDMPDGTFLVRDASNKQETGDFTLTLRKGGSNKLIKICHRNGLYGFSEPLRFTSVVELIKHYRHVPLAQYNAKLDIKLTNPVSKKDAFVEDMPESNIDIVINKLKDKNKEYLEKTRQYDELYEEYSKSLQNIQQKRQALEAFNETVIVFTEQQELHERYHKDCLPQEREQLMENFRLLQQRLAEIVAMRKALEEELKAEVDANRERDRTMNSIKPLILDLRKLRDQYVMWLGAKGVKQDRINAWLSMENLDNEHTTDTDSLPHHNESLWLIPSMSRPEAEKLLWGKAKGTFLIRESSQRGDWACSIVAKDHGEVRHCKINHTQTGYGFAEPYNLYSSLKELVLAYQQNPLTQHNEELDTTLAYPVYGPQPPQDVRR</sequence>
<dbReference type="Pfam" id="PF00620">
    <property type="entry name" value="RhoGAP"/>
    <property type="match status" value="1"/>
</dbReference>
<dbReference type="PROSITE" id="PS00479">
    <property type="entry name" value="ZF_DAG_PE_1"/>
    <property type="match status" value="2"/>
</dbReference>
<evidence type="ECO:0000256" key="6">
    <source>
        <dbReference type="PROSITE-ProRule" id="PRU00192"/>
    </source>
</evidence>
<evidence type="ECO:0000313" key="15">
    <source>
        <dbReference type="RefSeq" id="XP_022087778.1"/>
    </source>
</evidence>
<dbReference type="InterPro" id="IPR036860">
    <property type="entry name" value="SH2_dom_sf"/>
</dbReference>
<dbReference type="Pfam" id="PF00017">
    <property type="entry name" value="SH2"/>
    <property type="match status" value="2"/>
</dbReference>
<dbReference type="PROSITE" id="PS50238">
    <property type="entry name" value="RHOGAP"/>
    <property type="match status" value="1"/>
</dbReference>
<dbReference type="SUPFAM" id="SSF57889">
    <property type="entry name" value="Cysteine-rich domain"/>
    <property type="match status" value="2"/>
</dbReference>
<organism evidence="14 15">
    <name type="scientific">Acanthaster planci</name>
    <name type="common">Crown-of-thorns starfish</name>
    <dbReference type="NCBI Taxonomy" id="133434"/>
    <lineage>
        <taxon>Eukaryota</taxon>
        <taxon>Metazoa</taxon>
        <taxon>Echinodermata</taxon>
        <taxon>Eleutherozoa</taxon>
        <taxon>Asterozoa</taxon>
        <taxon>Asteroidea</taxon>
        <taxon>Valvatacea</taxon>
        <taxon>Valvatida</taxon>
        <taxon>Acanthasteridae</taxon>
        <taxon>Acanthaster</taxon>
    </lineage>
</organism>
<dbReference type="SUPFAM" id="SSF47769">
    <property type="entry name" value="SAM/Pointed domain"/>
    <property type="match status" value="1"/>
</dbReference>
<evidence type="ECO:0000259" key="13">
    <source>
        <dbReference type="PROSITE" id="PS50238"/>
    </source>
</evidence>
<reference evidence="15" key="1">
    <citation type="submission" date="2025-08" db="UniProtKB">
        <authorList>
            <consortium name="RefSeq"/>
        </authorList>
    </citation>
    <scope>IDENTIFICATION</scope>
</reference>
<dbReference type="SMART" id="SM00109">
    <property type="entry name" value="C1"/>
    <property type="match status" value="2"/>
</dbReference>
<keyword evidence="1 6" id="KW-0728">SH3 domain</keyword>
<feature type="compositionally biased region" description="Polar residues" evidence="8">
    <location>
        <begin position="115"/>
        <end position="128"/>
    </location>
</feature>
<dbReference type="SMART" id="SM00326">
    <property type="entry name" value="SH3"/>
    <property type="match status" value="1"/>
</dbReference>
<keyword evidence="3" id="KW-0479">Metal-binding</keyword>
<dbReference type="PROSITE" id="PS50105">
    <property type="entry name" value="SAM_DOMAIN"/>
    <property type="match status" value="1"/>
</dbReference>
<keyword evidence="4" id="KW-0862">Zinc</keyword>
<dbReference type="CDD" id="cd00159">
    <property type="entry name" value="RhoGAP"/>
    <property type="match status" value="1"/>
</dbReference>
<feature type="domain" description="Phorbol-ester/DAG-type" evidence="11">
    <location>
        <begin position="315"/>
        <end position="365"/>
    </location>
</feature>
<dbReference type="InterPro" id="IPR008936">
    <property type="entry name" value="Rho_GTPase_activation_prot"/>
</dbReference>
<dbReference type="OrthoDB" id="3175255at2759"/>
<dbReference type="GO" id="GO:0005096">
    <property type="term" value="F:GTPase activator activity"/>
    <property type="evidence" value="ECO:0007669"/>
    <property type="project" value="UniProtKB-KW"/>
</dbReference>
<dbReference type="Pfam" id="PF00536">
    <property type="entry name" value="SAM_1"/>
    <property type="match status" value="1"/>
</dbReference>
<feature type="domain" description="SH3" evidence="10">
    <location>
        <begin position="2"/>
        <end position="74"/>
    </location>
</feature>
<dbReference type="InterPro" id="IPR000198">
    <property type="entry name" value="RhoGAP_dom"/>
</dbReference>
<evidence type="ECO:0000259" key="12">
    <source>
        <dbReference type="PROSITE" id="PS50105"/>
    </source>
</evidence>